<evidence type="ECO:0000313" key="4">
    <source>
        <dbReference type="EMBL" id="SDN36904.1"/>
    </source>
</evidence>
<reference evidence="5" key="1">
    <citation type="submission" date="2016-10" db="EMBL/GenBank/DDBJ databases">
        <authorList>
            <person name="Varghese N."/>
            <person name="Submissions S."/>
        </authorList>
    </citation>
    <scope>NUCLEOTIDE SEQUENCE [LARGE SCALE GENOMIC DNA]</scope>
    <source>
        <strain evidence="5">JCM 21621</strain>
    </source>
</reference>
<comment type="function">
    <text evidence="2">Antitoxin component of a type II toxin-antitoxin (TA) system.</text>
</comment>
<organism evidence="4 5">
    <name type="scientific">Pseudomonas jinjuensis</name>
    <dbReference type="NCBI Taxonomy" id="198616"/>
    <lineage>
        <taxon>Bacteria</taxon>
        <taxon>Pseudomonadati</taxon>
        <taxon>Pseudomonadota</taxon>
        <taxon>Gammaproteobacteria</taxon>
        <taxon>Pseudomonadales</taxon>
        <taxon>Pseudomonadaceae</taxon>
        <taxon>Pseudomonas</taxon>
    </lineage>
</organism>
<evidence type="ECO:0000256" key="1">
    <source>
        <dbReference type="ARBA" id="ARBA00009981"/>
    </source>
</evidence>
<dbReference type="InterPro" id="IPR006442">
    <property type="entry name" value="Antitoxin_Phd/YefM"/>
</dbReference>
<evidence type="ECO:0000256" key="2">
    <source>
        <dbReference type="RuleBase" id="RU362080"/>
    </source>
</evidence>
<dbReference type="Gene3D" id="3.40.1620.10">
    <property type="entry name" value="YefM-like domain"/>
    <property type="match status" value="1"/>
</dbReference>
<proteinExistence type="inferred from homology"/>
<feature type="compositionally biased region" description="Polar residues" evidence="3">
    <location>
        <begin position="1"/>
        <end position="15"/>
    </location>
</feature>
<protein>
    <recommendedName>
        <fullName evidence="2">Antitoxin</fullName>
    </recommendedName>
</protein>
<dbReference type="STRING" id="198616.SAMN05216193_102373"/>
<accession>A0A1H0AU38</accession>
<dbReference type="RefSeq" id="WP_084315207.1">
    <property type="nucleotide sequence ID" value="NZ_FNIJ01000002.1"/>
</dbReference>
<dbReference type="OrthoDB" id="72009at2"/>
<comment type="similarity">
    <text evidence="1 2">Belongs to the phD/YefM antitoxin family.</text>
</comment>
<dbReference type="InterPro" id="IPR036165">
    <property type="entry name" value="YefM-like_sf"/>
</dbReference>
<dbReference type="AlphaFoldDB" id="A0A1H0AU38"/>
<evidence type="ECO:0000313" key="5">
    <source>
        <dbReference type="Proteomes" id="UP000242957"/>
    </source>
</evidence>
<dbReference type="Pfam" id="PF02604">
    <property type="entry name" value="PhdYeFM_antitox"/>
    <property type="match status" value="1"/>
</dbReference>
<name>A0A1H0AU38_9PSED</name>
<feature type="region of interest" description="Disordered" evidence="3">
    <location>
        <begin position="1"/>
        <end position="26"/>
    </location>
</feature>
<dbReference type="Proteomes" id="UP000242957">
    <property type="component" value="Unassembled WGS sequence"/>
</dbReference>
<dbReference type="SUPFAM" id="SSF143120">
    <property type="entry name" value="YefM-like"/>
    <property type="match status" value="1"/>
</dbReference>
<gene>
    <name evidence="4" type="ORF">SAMN05216193_102373</name>
</gene>
<dbReference type="EMBL" id="FNIJ01000002">
    <property type="protein sequence ID" value="SDN36904.1"/>
    <property type="molecule type" value="Genomic_DNA"/>
</dbReference>
<dbReference type="NCBIfam" id="TIGR01552">
    <property type="entry name" value="phd_fam"/>
    <property type="match status" value="1"/>
</dbReference>
<keyword evidence="5" id="KW-1185">Reference proteome</keyword>
<sequence>MQTILSSREFNQDTSGAKRAADHGPVFITDRGRPAHVLLSIEEYQRLTAGPGSIIELLAMPGIEDIEFEAPRADSLSRPADFS</sequence>
<evidence type="ECO:0000256" key="3">
    <source>
        <dbReference type="SAM" id="MobiDB-lite"/>
    </source>
</evidence>